<name>A0A1H2PPX7_9BURK</name>
<evidence type="ECO:0000313" key="8">
    <source>
        <dbReference type="Proteomes" id="UP000243719"/>
    </source>
</evidence>
<protein>
    <submittedName>
        <fullName evidence="7">Alkanesulfonate monooxygenase</fullName>
    </submittedName>
</protein>
<proteinExistence type="predicted"/>
<evidence type="ECO:0000256" key="3">
    <source>
        <dbReference type="ARBA" id="ARBA00023002"/>
    </source>
</evidence>
<reference evidence="8" key="1">
    <citation type="submission" date="2016-09" db="EMBL/GenBank/DDBJ databases">
        <authorList>
            <person name="Varghese N."/>
            <person name="Submissions S."/>
        </authorList>
    </citation>
    <scope>NUCLEOTIDE SEQUENCE [LARGE SCALE GENOMIC DNA]</scope>
    <source>
        <strain evidence="8">JS23</strain>
    </source>
</reference>
<dbReference type="GO" id="GO:0008726">
    <property type="term" value="F:alkanesulfonate monooxygenase activity"/>
    <property type="evidence" value="ECO:0007669"/>
    <property type="project" value="TreeGrafter"/>
</dbReference>
<dbReference type="PANTHER" id="PTHR42847">
    <property type="entry name" value="ALKANESULFONATE MONOOXYGENASE"/>
    <property type="match status" value="1"/>
</dbReference>
<dbReference type="InterPro" id="IPR050172">
    <property type="entry name" value="SsuD_RutA_monooxygenase"/>
</dbReference>
<sequence length="403" mass="44014">MSAFHPHPELAVSPVRSVRFGIWAPHRGNWVSDPRDGPARAPFALARDVVLSAERSGFDTVLFAQHTINPQDPGADVLEAWTAAAAAAALTSRIEIIAAIKPRLYHPAVLAKMALGIEDISQGRFALNVVSAWYKPELERSGIGFPEHDERYAYSSEWLSVVKALMGGEALTHAGHSFKLDALELHPSSAYRARPYIYTGGESRAGRQLASDHADCWLINGRPVEDMRPMIEDLRARPRVGAPLRFGTTGFALVRDTEALAQQELAHWLAVQEGQRDAFRMQAGQVDPEASTIHYVKQYENGRLIGANGGTIPGFVGSYDQVADRIAAFHRIGVDTFLLSFFPMIAEQERFAAEVIPRVRDRLTSGGHAPVCDDAPGARHANGESAKPVRPVEPVASVEPLRA</sequence>
<organism evidence="7 8">
    <name type="scientific">Chitinasiproducens palmae</name>
    <dbReference type="NCBI Taxonomy" id="1770053"/>
    <lineage>
        <taxon>Bacteria</taxon>
        <taxon>Pseudomonadati</taxon>
        <taxon>Pseudomonadota</taxon>
        <taxon>Betaproteobacteria</taxon>
        <taxon>Burkholderiales</taxon>
        <taxon>Burkholderiaceae</taxon>
        <taxon>Chitinasiproducens</taxon>
    </lineage>
</organism>
<feature type="domain" description="Luciferase-like" evidence="6">
    <location>
        <begin position="19"/>
        <end position="336"/>
    </location>
</feature>
<dbReference type="Proteomes" id="UP000243719">
    <property type="component" value="Unassembled WGS sequence"/>
</dbReference>
<evidence type="ECO:0000256" key="1">
    <source>
        <dbReference type="ARBA" id="ARBA00022630"/>
    </source>
</evidence>
<dbReference type="SUPFAM" id="SSF51679">
    <property type="entry name" value="Bacterial luciferase-like"/>
    <property type="match status" value="1"/>
</dbReference>
<feature type="region of interest" description="Disordered" evidence="5">
    <location>
        <begin position="367"/>
        <end position="403"/>
    </location>
</feature>
<dbReference type="EMBL" id="FNLO01000006">
    <property type="protein sequence ID" value="SDV48861.1"/>
    <property type="molecule type" value="Genomic_DNA"/>
</dbReference>
<dbReference type="InterPro" id="IPR036661">
    <property type="entry name" value="Luciferase-like_sf"/>
</dbReference>
<evidence type="ECO:0000256" key="2">
    <source>
        <dbReference type="ARBA" id="ARBA00022643"/>
    </source>
</evidence>
<evidence type="ECO:0000256" key="5">
    <source>
        <dbReference type="SAM" id="MobiDB-lite"/>
    </source>
</evidence>
<dbReference type="OrthoDB" id="9814695at2"/>
<keyword evidence="8" id="KW-1185">Reference proteome</keyword>
<dbReference type="Pfam" id="PF00296">
    <property type="entry name" value="Bac_luciferase"/>
    <property type="match status" value="1"/>
</dbReference>
<gene>
    <name evidence="7" type="ORF">SAMN05216551_106123</name>
</gene>
<keyword evidence="4 7" id="KW-0503">Monooxygenase</keyword>
<evidence type="ECO:0000313" key="7">
    <source>
        <dbReference type="EMBL" id="SDV48861.1"/>
    </source>
</evidence>
<dbReference type="STRING" id="1770053.SAMN05216551_106123"/>
<dbReference type="PANTHER" id="PTHR42847:SF4">
    <property type="entry name" value="ALKANESULFONATE MONOOXYGENASE-RELATED"/>
    <property type="match status" value="1"/>
</dbReference>
<dbReference type="InterPro" id="IPR011251">
    <property type="entry name" value="Luciferase-like_dom"/>
</dbReference>
<accession>A0A1H2PPX7</accession>
<dbReference type="GO" id="GO:0046306">
    <property type="term" value="P:alkanesulfonate catabolic process"/>
    <property type="evidence" value="ECO:0007669"/>
    <property type="project" value="TreeGrafter"/>
</dbReference>
<dbReference type="AlphaFoldDB" id="A0A1H2PPX7"/>
<keyword evidence="2" id="KW-0288">FMN</keyword>
<keyword evidence="3" id="KW-0560">Oxidoreductase</keyword>
<dbReference type="Gene3D" id="3.20.20.30">
    <property type="entry name" value="Luciferase-like domain"/>
    <property type="match status" value="1"/>
</dbReference>
<evidence type="ECO:0000259" key="6">
    <source>
        <dbReference type="Pfam" id="PF00296"/>
    </source>
</evidence>
<dbReference type="RefSeq" id="WP_091908279.1">
    <property type="nucleotide sequence ID" value="NZ_FNLO01000006.1"/>
</dbReference>
<keyword evidence="1" id="KW-0285">Flavoprotein</keyword>
<evidence type="ECO:0000256" key="4">
    <source>
        <dbReference type="ARBA" id="ARBA00023033"/>
    </source>
</evidence>